<evidence type="ECO:0000256" key="1">
    <source>
        <dbReference type="ARBA" id="ARBA00022679"/>
    </source>
</evidence>
<keyword evidence="1" id="KW-0808">Transferase</keyword>
<accession>A0ABW5Q6Y6</accession>
<dbReference type="Gene3D" id="2.20.25.110">
    <property type="entry name" value="S-adenosyl-L-methionine-dependent methyltransferases"/>
    <property type="match status" value="1"/>
</dbReference>
<proteinExistence type="predicted"/>
<dbReference type="PANTHER" id="PTHR43861">
    <property type="entry name" value="TRANS-ACONITATE 2-METHYLTRANSFERASE-RELATED"/>
    <property type="match status" value="1"/>
</dbReference>
<dbReference type="Gene3D" id="3.40.50.150">
    <property type="entry name" value="Vaccinia Virus protein VP39"/>
    <property type="match status" value="1"/>
</dbReference>
<dbReference type="GO" id="GO:0008168">
    <property type="term" value="F:methyltransferase activity"/>
    <property type="evidence" value="ECO:0007669"/>
    <property type="project" value="UniProtKB-KW"/>
</dbReference>
<dbReference type="RefSeq" id="WP_279401513.1">
    <property type="nucleotide sequence ID" value="NZ_JBHUMZ010000007.1"/>
</dbReference>
<dbReference type="CDD" id="cd02440">
    <property type="entry name" value="AdoMet_MTases"/>
    <property type="match status" value="1"/>
</dbReference>
<keyword evidence="4" id="KW-1185">Reference proteome</keyword>
<dbReference type="Proteomes" id="UP001597452">
    <property type="component" value="Unassembled WGS sequence"/>
</dbReference>
<dbReference type="GO" id="GO:0032259">
    <property type="term" value="P:methylation"/>
    <property type="evidence" value="ECO:0007669"/>
    <property type="project" value="UniProtKB-KW"/>
</dbReference>
<evidence type="ECO:0000313" key="3">
    <source>
        <dbReference type="EMBL" id="MFD2637503.1"/>
    </source>
</evidence>
<comment type="caution">
    <text evidence="3">The sequence shown here is derived from an EMBL/GenBank/DDBJ whole genome shotgun (WGS) entry which is preliminary data.</text>
</comment>
<organism evidence="3 4">
    <name type="scientific">Piscibacillus salipiscarius</name>
    <dbReference type="NCBI Taxonomy" id="299480"/>
    <lineage>
        <taxon>Bacteria</taxon>
        <taxon>Bacillati</taxon>
        <taxon>Bacillota</taxon>
        <taxon>Bacilli</taxon>
        <taxon>Bacillales</taxon>
        <taxon>Bacillaceae</taxon>
        <taxon>Piscibacillus</taxon>
    </lineage>
</organism>
<evidence type="ECO:0000259" key="2">
    <source>
        <dbReference type="Pfam" id="PF13649"/>
    </source>
</evidence>
<gene>
    <name evidence="3" type="ORF">ACFSW4_01280</name>
</gene>
<dbReference type="Pfam" id="PF13649">
    <property type="entry name" value="Methyltransf_25"/>
    <property type="match status" value="1"/>
</dbReference>
<dbReference type="SUPFAM" id="SSF53335">
    <property type="entry name" value="S-adenosyl-L-methionine-dependent methyltransferases"/>
    <property type="match status" value="1"/>
</dbReference>
<keyword evidence="3" id="KW-0489">Methyltransferase</keyword>
<dbReference type="EMBL" id="JBHUMZ010000007">
    <property type="protein sequence ID" value="MFD2637503.1"/>
    <property type="molecule type" value="Genomic_DNA"/>
</dbReference>
<dbReference type="InterPro" id="IPR041698">
    <property type="entry name" value="Methyltransf_25"/>
</dbReference>
<dbReference type="InterPro" id="IPR029063">
    <property type="entry name" value="SAM-dependent_MTases_sf"/>
</dbReference>
<protein>
    <submittedName>
        <fullName evidence="3">Class I SAM-dependent DNA methyltransferase</fullName>
    </submittedName>
</protein>
<name>A0ABW5Q6Y6_9BACI</name>
<evidence type="ECO:0000313" key="4">
    <source>
        <dbReference type="Proteomes" id="UP001597452"/>
    </source>
</evidence>
<sequence>MYDKLAEVYDLLLEDAPYEEWIAFTKMFLPNSSSRMLDMGCGTGTISSRLSQLGNKVEAFDLSPDMIEVAQSKHPSISFIQEDLRTFNYDHKFDAIISYCDVLNYITNENELFHIFERVYKHLNDDGVFSFDVHSISYINWLIDQEIFSEVREDVSYIWMTQEGESFDEVNHDLTFFVKDSSGLFKRYDEFHTQRAFSTNIYKDLLNQTGFQNVRIYEDFNPNPVERISEDANRIFFVCNK</sequence>
<feature type="domain" description="Methyltransferase" evidence="2">
    <location>
        <begin position="37"/>
        <end position="127"/>
    </location>
</feature>
<reference evidence="4" key="1">
    <citation type="journal article" date="2019" name="Int. J. Syst. Evol. Microbiol.">
        <title>The Global Catalogue of Microorganisms (GCM) 10K type strain sequencing project: providing services to taxonomists for standard genome sequencing and annotation.</title>
        <authorList>
            <consortium name="The Broad Institute Genomics Platform"/>
            <consortium name="The Broad Institute Genome Sequencing Center for Infectious Disease"/>
            <person name="Wu L."/>
            <person name="Ma J."/>
        </authorList>
    </citation>
    <scope>NUCLEOTIDE SEQUENCE [LARGE SCALE GENOMIC DNA]</scope>
    <source>
        <strain evidence="4">TISTR 1571</strain>
    </source>
</reference>